<feature type="region of interest" description="Disordered" evidence="1">
    <location>
        <begin position="337"/>
        <end position="358"/>
    </location>
</feature>
<accession>A0A1I8HVV6</accession>
<dbReference type="AlphaFoldDB" id="A0A1I8HVV6"/>
<name>A0A1I8HVV6_9PLAT</name>
<reference evidence="3" key="1">
    <citation type="submission" date="2016-11" db="UniProtKB">
        <authorList>
            <consortium name="WormBaseParasite"/>
        </authorList>
    </citation>
    <scope>IDENTIFICATION</scope>
</reference>
<evidence type="ECO:0000313" key="2">
    <source>
        <dbReference type="Proteomes" id="UP000095280"/>
    </source>
</evidence>
<sequence length="484" mass="50522">MGSCCCKTLLEEIGEADRLLQSPVSNEPYGFRTSRAGTWDPTAANGNGLGAFGSYGERAGPDEDLNMALAQILDSVSVQVIDVAAVADVANRPLDSSELAKRSHALLTAARERLESPSSSNSDIRRSLPVSGASGGGLQLLLIDDADVSGGGAARRATVPRPDDLRLSADTSARAAVAVADIGVSPPEDLLAAMGPNASGASLALGAGASGAGASGAGASGGLAPLVLAPLVLAPLVLAPLAGASGLALWCWRLWCWRLWCWRSGAGASALLAPLLLAPLPMSSGLKEPRDMRQPISVGLVQSTDMRQPISVGLVQSTDMRQPISIGLVQSTDMRQPISNRGQKRHRSPEPAQIQQRNDYQLGVDKVEVQDGFSWWTCLQLDLSLDNSRPHACIQTKLASAYGLNWANFRLEVVAEPPAISQRPPSTLENGGCCCCWTTEPPSPPVAAELTPSASPLRPGLDCRSSVAVAAAAAAEEFEFEAIW</sequence>
<organism evidence="2 3">
    <name type="scientific">Macrostomum lignano</name>
    <dbReference type="NCBI Taxonomy" id="282301"/>
    <lineage>
        <taxon>Eukaryota</taxon>
        <taxon>Metazoa</taxon>
        <taxon>Spiralia</taxon>
        <taxon>Lophotrochozoa</taxon>
        <taxon>Platyhelminthes</taxon>
        <taxon>Rhabditophora</taxon>
        <taxon>Macrostomorpha</taxon>
        <taxon>Macrostomida</taxon>
        <taxon>Macrostomidae</taxon>
        <taxon>Macrostomum</taxon>
    </lineage>
</organism>
<evidence type="ECO:0000313" key="3">
    <source>
        <dbReference type="WBParaSite" id="maker-uti_cns_0008370-snap-gene-0.2-mRNA-1"/>
    </source>
</evidence>
<dbReference type="Proteomes" id="UP000095280">
    <property type="component" value="Unplaced"/>
</dbReference>
<dbReference type="WBParaSite" id="maker-uti_cns_0008370-snap-gene-0.2-mRNA-1">
    <property type="protein sequence ID" value="maker-uti_cns_0008370-snap-gene-0.2-mRNA-1"/>
    <property type="gene ID" value="maker-uti_cns_0008370-snap-gene-0.2"/>
</dbReference>
<protein>
    <submittedName>
        <fullName evidence="3">Protein kinase domain-containing protein</fullName>
    </submittedName>
</protein>
<evidence type="ECO:0000256" key="1">
    <source>
        <dbReference type="SAM" id="MobiDB-lite"/>
    </source>
</evidence>
<proteinExistence type="predicted"/>
<keyword evidence="2" id="KW-1185">Reference proteome</keyword>